<dbReference type="RefSeq" id="WP_131185403.1">
    <property type="nucleotide sequence ID" value="NZ_QJUO01000027.1"/>
</dbReference>
<gene>
    <name evidence="3" type="ORF">DNJ96_15835</name>
</gene>
<dbReference type="PANTHER" id="PTHR34611:SF2">
    <property type="entry name" value="INACTIVE RECOMBINATION-PROMOTING NUCLEASE-LIKE PROTEIN RPNE-RELATED"/>
    <property type="match status" value="1"/>
</dbReference>
<dbReference type="Proteomes" id="UP000292639">
    <property type="component" value="Unassembled WGS sequence"/>
</dbReference>
<proteinExistence type="predicted"/>
<organism evidence="3 4">
    <name type="scientific">Stutzerimonas kirkiae</name>
    <dbReference type="NCBI Taxonomy" id="2211392"/>
    <lineage>
        <taxon>Bacteria</taxon>
        <taxon>Pseudomonadati</taxon>
        <taxon>Pseudomonadota</taxon>
        <taxon>Gammaproteobacteria</taxon>
        <taxon>Pseudomonadales</taxon>
        <taxon>Pseudomonadaceae</taxon>
        <taxon>Stutzerimonas</taxon>
    </lineage>
</organism>
<evidence type="ECO:0000259" key="2">
    <source>
        <dbReference type="Pfam" id="PF14261"/>
    </source>
</evidence>
<evidence type="ECO:0000313" key="4">
    <source>
        <dbReference type="Proteomes" id="UP000292639"/>
    </source>
</evidence>
<dbReference type="PANTHER" id="PTHR34611">
    <property type="match status" value="1"/>
</dbReference>
<evidence type="ECO:0000313" key="3">
    <source>
        <dbReference type="EMBL" id="TBU91632.1"/>
    </source>
</evidence>
<dbReference type="InterPro" id="IPR051699">
    <property type="entry name" value="Rpn/YhgA-like_nuclease"/>
</dbReference>
<comment type="caution">
    <text evidence="3">The sequence shown here is derived from an EMBL/GenBank/DDBJ whole genome shotgun (WGS) entry which is preliminary data.</text>
</comment>
<dbReference type="EMBL" id="QJUP01000026">
    <property type="protein sequence ID" value="TBU91632.1"/>
    <property type="molecule type" value="Genomic_DNA"/>
</dbReference>
<evidence type="ECO:0000259" key="1">
    <source>
        <dbReference type="Pfam" id="PF04754"/>
    </source>
</evidence>
<dbReference type="InterPro" id="IPR006842">
    <property type="entry name" value="Transposase_31"/>
</dbReference>
<accession>A0A4Q9R199</accession>
<feature type="domain" description="Transposase (putative) YhgA-like" evidence="1">
    <location>
        <begin position="8"/>
        <end position="166"/>
    </location>
</feature>
<dbReference type="AlphaFoldDB" id="A0A4Q9R199"/>
<dbReference type="InterPro" id="IPR025587">
    <property type="entry name" value="DUF4351"/>
</dbReference>
<reference evidence="3 4" key="1">
    <citation type="submission" date="2018-06" db="EMBL/GenBank/DDBJ databases">
        <title>Three novel Pseudomonas species isolated from symptomatic oak.</title>
        <authorList>
            <person name="Bueno-Gonzalez V."/>
            <person name="Brady C."/>
        </authorList>
    </citation>
    <scope>NUCLEOTIDE SEQUENCE [LARGE SCALE GENOMIC DNA]</scope>
    <source>
        <strain evidence="3 4">P17C</strain>
    </source>
</reference>
<protein>
    <submittedName>
        <fullName evidence="3">Transposase</fullName>
    </submittedName>
</protein>
<dbReference type="Pfam" id="PF14261">
    <property type="entry name" value="DUF4351"/>
    <property type="match status" value="1"/>
</dbReference>
<sequence length="344" mass="39936">MASHHEQDKAQRNLFNHPTMVRDLLTGFVHEAWVEELDFTTLEKVNGHYVSDTLRERVDDLVWRVRHHGEWLYIYLLLEFQSRNDHWMALRLLVYIGLLYQDLIKTEKIPPHSQLPPVFPLVIYNGRPRWRAPMQLTELISQLPGPLQRYQPSLRYFLLDESRSADLARQLPGNSVARLIEIEEGASPQAIQAAVARLRMHLSGPEHDSLQRAFTVWLNRVILKRIEFPTGTVPEIENLQEVETMLADRIKQWERDFQKAGMQKGLEKGLEEGMQKGLEQGLEQGQALGQLQGQRRVLNRLLSSRFGPLPPRASERLDQATPEQLDHWADRLLEAQCLEEVFAD</sequence>
<feature type="domain" description="DUF4351" evidence="2">
    <location>
        <begin position="289"/>
        <end position="340"/>
    </location>
</feature>
<name>A0A4Q9R199_9GAMM</name>
<keyword evidence="4" id="KW-1185">Reference proteome</keyword>
<dbReference type="Pfam" id="PF04754">
    <property type="entry name" value="Transposase_31"/>
    <property type="match status" value="1"/>
</dbReference>